<comment type="caution">
    <text evidence="1">The sequence shown here is derived from an EMBL/GenBank/DDBJ whole genome shotgun (WGS) entry which is preliminary data.</text>
</comment>
<sequence length="132" mass="14466">MFLILIALIPLVKIKNNNNKSKEHQIYSGKPQNREKTTLKEHYINVDIEKGLQTMYLSSSDSTTSCLPGFGPTTLCEDGLEQPSLGGADLAIDSELYDDVMTMKGPIVEGCGGSMMLLKDYLCTTKGLRMAS</sequence>
<dbReference type="Proteomes" id="UP001055811">
    <property type="component" value="Linkage Group LG03"/>
</dbReference>
<organism evidence="1 2">
    <name type="scientific">Cichorium intybus</name>
    <name type="common">Chicory</name>
    <dbReference type="NCBI Taxonomy" id="13427"/>
    <lineage>
        <taxon>Eukaryota</taxon>
        <taxon>Viridiplantae</taxon>
        <taxon>Streptophyta</taxon>
        <taxon>Embryophyta</taxon>
        <taxon>Tracheophyta</taxon>
        <taxon>Spermatophyta</taxon>
        <taxon>Magnoliopsida</taxon>
        <taxon>eudicotyledons</taxon>
        <taxon>Gunneridae</taxon>
        <taxon>Pentapetalae</taxon>
        <taxon>asterids</taxon>
        <taxon>campanulids</taxon>
        <taxon>Asterales</taxon>
        <taxon>Asteraceae</taxon>
        <taxon>Cichorioideae</taxon>
        <taxon>Cichorieae</taxon>
        <taxon>Cichoriinae</taxon>
        <taxon>Cichorium</taxon>
    </lineage>
</organism>
<name>A0ACB9F9I4_CICIN</name>
<protein>
    <submittedName>
        <fullName evidence="1">Uncharacterized protein</fullName>
    </submittedName>
</protein>
<evidence type="ECO:0000313" key="1">
    <source>
        <dbReference type="EMBL" id="KAI3768023.1"/>
    </source>
</evidence>
<dbReference type="EMBL" id="CM042011">
    <property type="protein sequence ID" value="KAI3768023.1"/>
    <property type="molecule type" value="Genomic_DNA"/>
</dbReference>
<proteinExistence type="predicted"/>
<reference evidence="1 2" key="2">
    <citation type="journal article" date="2022" name="Mol. Ecol. Resour.">
        <title>The genomes of chicory, endive, great burdock and yacon provide insights into Asteraceae paleo-polyploidization history and plant inulin production.</title>
        <authorList>
            <person name="Fan W."/>
            <person name="Wang S."/>
            <person name="Wang H."/>
            <person name="Wang A."/>
            <person name="Jiang F."/>
            <person name="Liu H."/>
            <person name="Zhao H."/>
            <person name="Xu D."/>
            <person name="Zhang Y."/>
        </authorList>
    </citation>
    <scope>NUCLEOTIDE SEQUENCE [LARGE SCALE GENOMIC DNA]</scope>
    <source>
        <strain evidence="2">cv. Punajuju</strain>
        <tissue evidence="1">Leaves</tissue>
    </source>
</reference>
<gene>
    <name evidence="1" type="ORF">L2E82_18454</name>
</gene>
<keyword evidence="2" id="KW-1185">Reference proteome</keyword>
<evidence type="ECO:0000313" key="2">
    <source>
        <dbReference type="Proteomes" id="UP001055811"/>
    </source>
</evidence>
<reference evidence="2" key="1">
    <citation type="journal article" date="2022" name="Mol. Ecol. Resour.">
        <title>The genomes of chicory, endive, great burdock and yacon provide insights into Asteraceae palaeo-polyploidization history and plant inulin production.</title>
        <authorList>
            <person name="Fan W."/>
            <person name="Wang S."/>
            <person name="Wang H."/>
            <person name="Wang A."/>
            <person name="Jiang F."/>
            <person name="Liu H."/>
            <person name="Zhao H."/>
            <person name="Xu D."/>
            <person name="Zhang Y."/>
        </authorList>
    </citation>
    <scope>NUCLEOTIDE SEQUENCE [LARGE SCALE GENOMIC DNA]</scope>
    <source>
        <strain evidence="2">cv. Punajuju</strain>
    </source>
</reference>
<accession>A0ACB9F9I4</accession>